<name>F7G9J9_CALJA</name>
<dbReference type="GO" id="GO:0005737">
    <property type="term" value="C:cytoplasm"/>
    <property type="evidence" value="ECO:0007669"/>
    <property type="project" value="UniProtKB-SubCell"/>
</dbReference>
<dbReference type="GO" id="GO:0005654">
    <property type="term" value="C:nucleoplasm"/>
    <property type="evidence" value="ECO:0007669"/>
    <property type="project" value="Ensembl"/>
</dbReference>
<dbReference type="PANTHER" id="PTHR10662">
    <property type="entry name" value="NUCLEAR RNA EXPORT FACTOR"/>
    <property type="match status" value="1"/>
</dbReference>
<comment type="similarity">
    <text evidence="3">Belongs to the NXF family.</text>
</comment>
<keyword evidence="9" id="KW-0539">Nucleus</keyword>
<dbReference type="SUPFAM" id="SSF54928">
    <property type="entry name" value="RNA-binding domain, RBD"/>
    <property type="match status" value="1"/>
</dbReference>
<dbReference type="RefSeq" id="XP_017823735.1">
    <property type="nucleotide sequence ID" value="XM_017968246.3"/>
</dbReference>
<evidence type="ECO:0000259" key="10">
    <source>
        <dbReference type="PROSITE" id="PS50177"/>
    </source>
</evidence>
<dbReference type="FunCoup" id="F7G9J9">
    <property type="interactions" value="774"/>
</dbReference>
<gene>
    <name evidence="12" type="primary">NXF3</name>
</gene>
<dbReference type="SMART" id="SM00804">
    <property type="entry name" value="TAP_C"/>
    <property type="match status" value="1"/>
</dbReference>
<dbReference type="Pfam" id="PF24048">
    <property type="entry name" value="LRR_NXF1-5"/>
    <property type="match status" value="1"/>
</dbReference>
<keyword evidence="6" id="KW-0433">Leucine-rich repeat</keyword>
<comment type="subcellular location">
    <subcellularLocation>
        <location evidence="2">Cytoplasm</location>
    </subcellularLocation>
    <subcellularLocation>
        <location evidence="1">Nucleus</location>
    </subcellularLocation>
</comment>
<reference evidence="12" key="2">
    <citation type="submission" date="2025-08" db="UniProtKB">
        <authorList>
            <consortium name="Ensembl"/>
        </authorList>
    </citation>
    <scope>IDENTIFICATION</scope>
</reference>
<dbReference type="Pfam" id="PF03943">
    <property type="entry name" value="TAP_C"/>
    <property type="match status" value="1"/>
</dbReference>
<evidence type="ECO:0000313" key="12">
    <source>
        <dbReference type="Ensembl" id="ENSCJAP00000006289.4"/>
    </source>
</evidence>
<dbReference type="GeneTree" id="ENSGT00390000007539"/>
<dbReference type="SUPFAM" id="SSF54427">
    <property type="entry name" value="NTF2-like"/>
    <property type="match status" value="1"/>
</dbReference>
<evidence type="ECO:0000313" key="13">
    <source>
        <dbReference type="Proteomes" id="UP000008225"/>
    </source>
</evidence>
<dbReference type="InterPro" id="IPR002075">
    <property type="entry name" value="NTF2_dom"/>
</dbReference>
<dbReference type="InterPro" id="IPR012677">
    <property type="entry name" value="Nucleotide-bd_a/b_plait_sf"/>
</dbReference>
<dbReference type="Pfam" id="PF09162">
    <property type="entry name" value="Tap-RNA_bind"/>
    <property type="match status" value="1"/>
</dbReference>
<reference evidence="12" key="3">
    <citation type="submission" date="2025-09" db="UniProtKB">
        <authorList>
            <consortium name="Ensembl"/>
        </authorList>
    </citation>
    <scope>IDENTIFICATION</scope>
</reference>
<dbReference type="GO" id="GO:0042272">
    <property type="term" value="C:nuclear RNA export factor complex"/>
    <property type="evidence" value="ECO:0007669"/>
    <property type="project" value="Ensembl"/>
</dbReference>
<dbReference type="InterPro" id="IPR032710">
    <property type="entry name" value="NTF2-like_dom_sf"/>
</dbReference>
<protein>
    <submittedName>
        <fullName evidence="12">Nuclear RNA export factor 3</fullName>
    </submittedName>
</protein>
<dbReference type="Proteomes" id="UP000008225">
    <property type="component" value="Chromosome X"/>
</dbReference>
<dbReference type="GeneID" id="100397387"/>
<dbReference type="GO" id="GO:0016973">
    <property type="term" value="P:poly(A)+ mRNA export from nucleus"/>
    <property type="evidence" value="ECO:0007669"/>
    <property type="project" value="TreeGrafter"/>
</dbReference>
<evidence type="ECO:0000256" key="9">
    <source>
        <dbReference type="ARBA" id="ARBA00023242"/>
    </source>
</evidence>
<dbReference type="OMA" id="MQAHFFV"/>
<keyword evidence="13" id="KW-1185">Reference proteome</keyword>
<dbReference type="STRING" id="9483.ENSCJAP00000006289"/>
<dbReference type="FunFam" id="3.10.450.50:FF:000004">
    <property type="entry name" value="Nuclear RNA export factor 1"/>
    <property type="match status" value="1"/>
</dbReference>
<keyword evidence="4" id="KW-0813">Transport</keyword>
<dbReference type="InterPro" id="IPR015245">
    <property type="entry name" value="Tap_RNA-bd"/>
</dbReference>
<dbReference type="Bgee" id="ENSCJAG00000003435">
    <property type="expression patterns" value="Expressed in testis and 2 other cell types or tissues"/>
</dbReference>
<keyword evidence="8" id="KW-0509">mRNA transport</keyword>
<evidence type="ECO:0000256" key="5">
    <source>
        <dbReference type="ARBA" id="ARBA00022490"/>
    </source>
</evidence>
<dbReference type="InterPro" id="IPR009060">
    <property type="entry name" value="UBA-like_sf"/>
</dbReference>
<reference evidence="12" key="1">
    <citation type="submission" date="2009-03" db="EMBL/GenBank/DDBJ databases">
        <authorList>
            <person name="Warren W."/>
            <person name="Ye L."/>
            <person name="Minx P."/>
            <person name="Worley K."/>
            <person name="Gibbs R."/>
            <person name="Wilson R.K."/>
        </authorList>
    </citation>
    <scope>NUCLEOTIDE SEQUENCE [LARGE SCALE GENOMIC DNA]</scope>
</reference>
<dbReference type="InterPro" id="IPR018222">
    <property type="entry name" value="Nuclear_transport_factor_2_euk"/>
</dbReference>
<feature type="domain" description="TAP-C" evidence="11">
    <location>
        <begin position="509"/>
        <end position="562"/>
    </location>
</feature>
<evidence type="ECO:0000256" key="3">
    <source>
        <dbReference type="ARBA" id="ARBA00009285"/>
    </source>
</evidence>
<dbReference type="InterPro" id="IPR005637">
    <property type="entry name" value="TAP_C_dom"/>
</dbReference>
<dbReference type="Gene3D" id="1.10.8.10">
    <property type="entry name" value="DNA helicase RuvA subunit, C-terminal domain"/>
    <property type="match status" value="1"/>
</dbReference>
<evidence type="ECO:0000256" key="1">
    <source>
        <dbReference type="ARBA" id="ARBA00004123"/>
    </source>
</evidence>
<evidence type="ECO:0000256" key="4">
    <source>
        <dbReference type="ARBA" id="ARBA00022448"/>
    </source>
</evidence>
<accession>F7G9J9</accession>
<dbReference type="PANTHER" id="PTHR10662:SF12">
    <property type="entry name" value="NUCLEAR RNA EXPORT FACTOR 3"/>
    <property type="match status" value="1"/>
</dbReference>
<dbReference type="InterPro" id="IPR057125">
    <property type="entry name" value="NXF1/2/3/5-like_LRR"/>
</dbReference>
<dbReference type="SUPFAM" id="SSF46934">
    <property type="entry name" value="UBA-like"/>
    <property type="match status" value="1"/>
</dbReference>
<dbReference type="PROSITE" id="PS50177">
    <property type="entry name" value="NTF2_DOMAIN"/>
    <property type="match status" value="1"/>
</dbReference>
<dbReference type="Ensembl" id="ENSCJAT00000006637.5">
    <property type="protein sequence ID" value="ENSCJAP00000006289.4"/>
    <property type="gene ID" value="ENSCJAG00000003435.5"/>
</dbReference>
<dbReference type="AlphaFoldDB" id="F7G9J9"/>
<dbReference type="InParanoid" id="F7G9J9"/>
<dbReference type="PROSITE" id="PS51281">
    <property type="entry name" value="TAP_C"/>
    <property type="match status" value="1"/>
</dbReference>
<dbReference type="CTD" id="56000"/>
<dbReference type="InterPro" id="IPR030217">
    <property type="entry name" value="NXF_fam"/>
</dbReference>
<organism evidence="12 13">
    <name type="scientific">Callithrix jacchus</name>
    <name type="common">White-tufted-ear marmoset</name>
    <name type="synonym">Simia Jacchus</name>
    <dbReference type="NCBI Taxonomy" id="9483"/>
    <lineage>
        <taxon>Eukaryota</taxon>
        <taxon>Metazoa</taxon>
        <taxon>Chordata</taxon>
        <taxon>Craniata</taxon>
        <taxon>Vertebrata</taxon>
        <taxon>Euteleostomi</taxon>
        <taxon>Mammalia</taxon>
        <taxon>Eutheria</taxon>
        <taxon>Euarchontoglires</taxon>
        <taxon>Primates</taxon>
        <taxon>Haplorrhini</taxon>
        <taxon>Platyrrhini</taxon>
        <taxon>Cebidae</taxon>
        <taxon>Callitrichinae</taxon>
        <taxon>Callithrix</taxon>
        <taxon>Callithrix</taxon>
    </lineage>
</organism>
<dbReference type="CDD" id="cd00780">
    <property type="entry name" value="NTF2"/>
    <property type="match status" value="1"/>
</dbReference>
<dbReference type="InterPro" id="IPR035979">
    <property type="entry name" value="RBD_domain_sf"/>
</dbReference>
<dbReference type="Gene3D" id="3.30.70.330">
    <property type="match status" value="1"/>
</dbReference>
<evidence type="ECO:0000259" key="11">
    <source>
        <dbReference type="PROSITE" id="PS51281"/>
    </source>
</evidence>
<dbReference type="OrthoDB" id="25872at2759"/>
<sequence>MGHSDQVVRRRARCLDMYQRRFSNVSQPVSLGMHSSSHQQQDGDAAMQGAHMESPVRYTPYAISPFHRRGSFLKQDQTHVNMEREQKPQRRVEVNRPHGTLGSWFKITIPFGIKYDEKWLLNLIQNKCSVSFIPVEFHYEKMNATFYVENASIASALKNVSGKIWDEDNEKISIFVCPDGIPHSVQRELKPEKVEQVKLAVNQQQALDIQKLPIYSDFMTCDTKMAPNPRKGVAASLHAHEENIPKVMSSGEMDKWKGIEPGEKCVDRSPVCTTFLNNSSNINSILELFPKLLCLDGQQSPGPTLCGLEAHKRLPTCKGSFFGSEMLKNLVLQFLQQYYLIYDSGDRRGLLGAYHNEACFSLSISFNHGDSALSILFKYFKDNRNIKMLQDPYLRGQLLKHTKRDIVDFLSALPKTQHDLSSILVDMWYQTEWMLCFSVNGVFKEVEGQSQGSVLAFTRTFITTPGSSSSLCILNDELFLRGTSHQRTQSALFTLVPTPFSSSMPAFSQEQKKMVKGFSAQSGMNFQCSQKCLHNNQQDYSRAVPVLAPPKVCVPMTESGDLAGAEKPKPNSQS</sequence>
<proteinExistence type="inferred from homology"/>
<keyword evidence="5" id="KW-0963">Cytoplasm</keyword>
<feature type="domain" description="NTF2" evidence="10">
    <location>
        <begin position="330"/>
        <end position="480"/>
    </location>
</feature>
<dbReference type="GO" id="GO:0003723">
    <property type="term" value="F:RNA binding"/>
    <property type="evidence" value="ECO:0007669"/>
    <property type="project" value="InterPro"/>
</dbReference>
<evidence type="ECO:0000256" key="7">
    <source>
        <dbReference type="ARBA" id="ARBA00022737"/>
    </source>
</evidence>
<dbReference type="HOGENOM" id="CLU_011280_2_1_1"/>
<evidence type="ECO:0000256" key="8">
    <source>
        <dbReference type="ARBA" id="ARBA00022816"/>
    </source>
</evidence>
<dbReference type="Gene3D" id="3.10.450.50">
    <property type="match status" value="1"/>
</dbReference>
<keyword evidence="7" id="KW-0677">Repeat</keyword>
<evidence type="ECO:0000256" key="2">
    <source>
        <dbReference type="ARBA" id="ARBA00004496"/>
    </source>
</evidence>
<dbReference type="Pfam" id="PF22602">
    <property type="entry name" value="NXF_NTF2"/>
    <property type="match status" value="1"/>
</dbReference>
<dbReference type="FunFam" id="3.30.70.330:FF:000165">
    <property type="entry name" value="nuclear RNA export factor 1"/>
    <property type="match status" value="1"/>
</dbReference>
<evidence type="ECO:0000256" key="6">
    <source>
        <dbReference type="ARBA" id="ARBA00022614"/>
    </source>
</evidence>